<feature type="chain" id="PRO_5012262621" evidence="1">
    <location>
        <begin position="19"/>
        <end position="104"/>
    </location>
</feature>
<dbReference type="SUPFAM" id="SSF57567">
    <property type="entry name" value="Serine protease inhibitors"/>
    <property type="match status" value="1"/>
</dbReference>
<name>A0A224YFE8_9ACAR</name>
<organism evidence="2">
    <name type="scientific">Rhipicephalus zambeziensis</name>
    <dbReference type="NCBI Taxonomy" id="60191"/>
    <lineage>
        <taxon>Eukaryota</taxon>
        <taxon>Metazoa</taxon>
        <taxon>Ecdysozoa</taxon>
        <taxon>Arthropoda</taxon>
        <taxon>Chelicerata</taxon>
        <taxon>Arachnida</taxon>
        <taxon>Acari</taxon>
        <taxon>Parasitiformes</taxon>
        <taxon>Ixodida</taxon>
        <taxon>Ixodoidea</taxon>
        <taxon>Ixodidae</taxon>
        <taxon>Rhipicephalinae</taxon>
        <taxon>Rhipicephalus</taxon>
        <taxon>Rhipicephalus</taxon>
    </lineage>
</organism>
<keyword evidence="1" id="KW-0732">Signal</keyword>
<accession>A0A224YFE8</accession>
<evidence type="ECO:0000256" key="1">
    <source>
        <dbReference type="SAM" id="SignalP"/>
    </source>
</evidence>
<reference evidence="2" key="1">
    <citation type="journal article" date="2017" name="Parasit. Vectors">
        <title>Sialotranscriptomics of Rhipicephalus zambeziensis reveals intricate expression profiles of secretory proteins and suggests tight temporal transcriptional regulation during blood-feeding.</title>
        <authorList>
            <person name="de Castro M.H."/>
            <person name="de Klerk D."/>
            <person name="Pienaar R."/>
            <person name="Rees D.J.G."/>
            <person name="Mans B.J."/>
        </authorList>
    </citation>
    <scope>NUCLEOTIDE SEQUENCE</scope>
    <source>
        <tissue evidence="2">Salivary glands</tissue>
    </source>
</reference>
<protein>
    <submittedName>
        <fullName evidence="2">TIL domain containing protein</fullName>
    </submittedName>
</protein>
<proteinExistence type="predicted"/>
<dbReference type="Gene3D" id="2.10.25.10">
    <property type="entry name" value="Laminin"/>
    <property type="match status" value="1"/>
</dbReference>
<dbReference type="InterPro" id="IPR036084">
    <property type="entry name" value="Ser_inhib-like_sf"/>
</dbReference>
<sequence>MAVLVIFVVLFITEMQHAESYFLSRKRCGPHEEYKEKHGNCGECLCSVLSIRESGIPNRCSHDFQWRCWCTKGYCRNRDGVCVRKNECVSYCRNPPYFWFLFNK</sequence>
<dbReference type="AlphaFoldDB" id="A0A224YFE8"/>
<dbReference type="EMBL" id="GFPF01005281">
    <property type="protein sequence ID" value="MAA16427.1"/>
    <property type="molecule type" value="Transcribed_RNA"/>
</dbReference>
<feature type="signal peptide" evidence="1">
    <location>
        <begin position="1"/>
        <end position="18"/>
    </location>
</feature>
<evidence type="ECO:0000313" key="2">
    <source>
        <dbReference type="EMBL" id="MAA16427.1"/>
    </source>
</evidence>